<dbReference type="SUPFAM" id="SSF55486">
    <property type="entry name" value="Metalloproteases ('zincins'), catalytic domain"/>
    <property type="match status" value="1"/>
</dbReference>
<gene>
    <name evidence="1" type="ORF">NOCA2220104</name>
</gene>
<organism evidence="1">
    <name type="scientific">metagenome</name>
    <dbReference type="NCBI Taxonomy" id="256318"/>
    <lineage>
        <taxon>unclassified sequences</taxon>
        <taxon>metagenomes</taxon>
    </lineage>
</organism>
<dbReference type="EMBL" id="CZKA01000015">
    <property type="protein sequence ID" value="CUR54913.1"/>
    <property type="molecule type" value="Genomic_DNA"/>
</dbReference>
<reference evidence="1" key="1">
    <citation type="submission" date="2015-08" db="EMBL/GenBank/DDBJ databases">
        <authorList>
            <person name="Babu N.S."/>
            <person name="Beckwith C.J."/>
            <person name="Beseler K.G."/>
            <person name="Brison A."/>
            <person name="Carone J.V."/>
            <person name="Caskin T.P."/>
            <person name="Diamond M."/>
            <person name="Durham M.E."/>
            <person name="Foxe J.M."/>
            <person name="Go M."/>
            <person name="Henderson B.A."/>
            <person name="Jones I.B."/>
            <person name="McGettigan J.A."/>
            <person name="Micheletti S.J."/>
            <person name="Nasrallah M.E."/>
            <person name="Ortiz D."/>
            <person name="Piller C.R."/>
            <person name="Privatt S.R."/>
            <person name="Schneider S.L."/>
            <person name="Sharp S."/>
            <person name="Smith T.C."/>
            <person name="Stanton J.D."/>
            <person name="Ullery H.E."/>
            <person name="Wilson R.J."/>
            <person name="Serrano M.G."/>
            <person name="Buck G."/>
            <person name="Lee V."/>
            <person name="Wang Y."/>
            <person name="Carvalho R."/>
            <person name="Voegtly L."/>
            <person name="Shi R."/>
            <person name="Duckworth R."/>
            <person name="Johnson A."/>
            <person name="Loviza R."/>
            <person name="Walstead R."/>
            <person name="Shah Z."/>
            <person name="Kiflezghi M."/>
            <person name="Wade K."/>
            <person name="Ball S.L."/>
            <person name="Bradley K.W."/>
            <person name="Asai D.J."/>
            <person name="Bowman C.A."/>
            <person name="Russell D.A."/>
            <person name="Pope W.H."/>
            <person name="Jacobs-Sera D."/>
            <person name="Hendrix R.W."/>
            <person name="Hatfull G.F."/>
        </authorList>
    </citation>
    <scope>NUCLEOTIDE SEQUENCE</scope>
</reference>
<name>A0A2P2BYS7_9ZZZZ</name>
<dbReference type="Gene3D" id="3.40.390.10">
    <property type="entry name" value="Collagenase (Catalytic Domain)"/>
    <property type="match status" value="1"/>
</dbReference>
<evidence type="ECO:0000313" key="1">
    <source>
        <dbReference type="EMBL" id="CUR54913.1"/>
    </source>
</evidence>
<dbReference type="InterPro" id="IPR024079">
    <property type="entry name" value="MetalloPept_cat_dom_sf"/>
</dbReference>
<sequence>MILRGMVPVFVALASVAVGAGAATAIDIISYTGNPDNICAQQPSTGTVSNPGVCRTDNSSWTYYMDSSGEFMLEPEDRAVTTNGMEAWDNATVVTASLDSSPTFSGNAETDVIFQEGKIPGFPDWVDGATWCEDRVNGTDYQCDQHYVRIRGAGVYSKWLVAHESGHSLGLVHGTEAQPPTTGTASVMGIMTTGSLPSSLGATPIAKVDGTYN</sequence>
<dbReference type="AlphaFoldDB" id="A0A2P2BYS7"/>
<proteinExistence type="predicted"/>
<evidence type="ECO:0008006" key="2">
    <source>
        <dbReference type="Google" id="ProtNLM"/>
    </source>
</evidence>
<protein>
    <recommendedName>
        <fullName evidence="2">Peptidase M10 metallopeptidase domain-containing protein</fullName>
    </recommendedName>
</protein>
<dbReference type="GO" id="GO:0008237">
    <property type="term" value="F:metallopeptidase activity"/>
    <property type="evidence" value="ECO:0007669"/>
    <property type="project" value="InterPro"/>
</dbReference>
<accession>A0A2P2BYS7</accession>